<dbReference type="AlphaFoldDB" id="A0A183AT14"/>
<name>A0A183AT14_9TREM</name>
<dbReference type="InterPro" id="IPR027417">
    <property type="entry name" value="P-loop_NTPase"/>
</dbReference>
<dbReference type="GO" id="GO:0008146">
    <property type="term" value="F:sulfotransferase activity"/>
    <property type="evidence" value="ECO:0007669"/>
    <property type="project" value="InterPro"/>
</dbReference>
<dbReference type="Proteomes" id="UP000272942">
    <property type="component" value="Unassembled WGS sequence"/>
</dbReference>
<proteinExistence type="predicted"/>
<evidence type="ECO:0000256" key="1">
    <source>
        <dbReference type="ARBA" id="ARBA00022679"/>
    </source>
</evidence>
<reference evidence="4 5" key="2">
    <citation type="submission" date="2018-11" db="EMBL/GenBank/DDBJ databases">
        <authorList>
            <consortium name="Pathogen Informatics"/>
        </authorList>
    </citation>
    <scope>NUCLEOTIDE SEQUENCE [LARGE SCALE GENOMIC DNA]</scope>
    <source>
        <strain evidence="4 5">Egypt</strain>
    </source>
</reference>
<dbReference type="InterPro" id="IPR037359">
    <property type="entry name" value="NST/OST"/>
</dbReference>
<dbReference type="SUPFAM" id="SSF52540">
    <property type="entry name" value="P-loop containing nucleoside triphosphate hydrolases"/>
    <property type="match status" value="1"/>
</dbReference>
<dbReference type="PANTHER" id="PTHR10605:SF56">
    <property type="entry name" value="BIFUNCTIONAL HEPARAN SULFATE N-DEACETYLASE_N-SULFOTRANSFERASE"/>
    <property type="match status" value="1"/>
</dbReference>
<dbReference type="PANTHER" id="PTHR10605">
    <property type="entry name" value="HEPARAN SULFATE SULFOTRANSFERASE"/>
    <property type="match status" value="1"/>
</dbReference>
<keyword evidence="1" id="KW-0808">Transferase</keyword>
<dbReference type="Gene3D" id="3.40.50.300">
    <property type="entry name" value="P-loop containing nucleotide triphosphate hydrolases"/>
    <property type="match status" value="1"/>
</dbReference>
<accession>A0A183AT14</accession>
<protein>
    <submittedName>
        <fullName evidence="4 6">Uncharacterized protein</fullName>
    </submittedName>
</protein>
<keyword evidence="5" id="KW-1185">Reference proteome</keyword>
<feature type="disulfide bond" evidence="3">
    <location>
        <begin position="63"/>
        <end position="84"/>
    </location>
</feature>
<dbReference type="WBParaSite" id="ECPE_0001013101-mRNA-1">
    <property type="protein sequence ID" value="ECPE_0001013101-mRNA-1"/>
    <property type="gene ID" value="ECPE_0001013101"/>
</dbReference>
<feature type="binding site" evidence="2">
    <location>
        <begin position="89"/>
        <end position="93"/>
    </location>
    <ligand>
        <name>3'-phosphoadenylyl sulfate</name>
        <dbReference type="ChEBI" id="CHEBI:58339"/>
    </ligand>
</feature>
<reference evidence="6" key="1">
    <citation type="submission" date="2016-06" db="UniProtKB">
        <authorList>
            <consortium name="WormBaseParasite"/>
        </authorList>
    </citation>
    <scope>IDENTIFICATION</scope>
</reference>
<evidence type="ECO:0000313" key="6">
    <source>
        <dbReference type="WBParaSite" id="ECPE_0001013101-mRNA-1"/>
    </source>
</evidence>
<gene>
    <name evidence="4" type="ORF">ECPE_LOCUS10099</name>
</gene>
<evidence type="ECO:0000313" key="4">
    <source>
        <dbReference type="EMBL" id="VDP86479.1"/>
    </source>
</evidence>
<evidence type="ECO:0000256" key="3">
    <source>
        <dbReference type="PIRSR" id="PIRSR637359-3"/>
    </source>
</evidence>
<sequence>MMRKVLVRRARMRRLAAILLIDAAQFRRAPDTVLHAVQEFLRLPTRINFTAYLEYNPHKGFHCLRSGVYFPDWPGSHLPPHRSCLGSSKGRPYPRLNYTTEILPLLRTIYASANRQLYQLLQDRPLWRWWLSKASGQEYPTWLTDTVIKN</sequence>
<organism evidence="6">
    <name type="scientific">Echinostoma caproni</name>
    <dbReference type="NCBI Taxonomy" id="27848"/>
    <lineage>
        <taxon>Eukaryota</taxon>
        <taxon>Metazoa</taxon>
        <taxon>Spiralia</taxon>
        <taxon>Lophotrochozoa</taxon>
        <taxon>Platyhelminthes</taxon>
        <taxon>Trematoda</taxon>
        <taxon>Digenea</taxon>
        <taxon>Plagiorchiida</taxon>
        <taxon>Echinostomata</taxon>
        <taxon>Echinostomatoidea</taxon>
        <taxon>Echinostomatidae</taxon>
        <taxon>Echinostoma</taxon>
    </lineage>
</organism>
<dbReference type="EMBL" id="UZAN01048487">
    <property type="protein sequence ID" value="VDP86479.1"/>
    <property type="molecule type" value="Genomic_DNA"/>
</dbReference>
<keyword evidence="3" id="KW-1015">Disulfide bond</keyword>
<evidence type="ECO:0000256" key="2">
    <source>
        <dbReference type="PIRSR" id="PIRSR637359-2"/>
    </source>
</evidence>
<evidence type="ECO:0000313" key="5">
    <source>
        <dbReference type="Proteomes" id="UP000272942"/>
    </source>
</evidence>
<dbReference type="OrthoDB" id="8958249at2759"/>